<evidence type="ECO:0000313" key="12">
    <source>
        <dbReference type="EMBL" id="SDS35318.1"/>
    </source>
</evidence>
<dbReference type="FunFam" id="1.20.1250.20:FF:000122">
    <property type="entry name" value="D-xylose transporter XylE"/>
    <property type="match status" value="1"/>
</dbReference>
<dbReference type="CDD" id="cd17359">
    <property type="entry name" value="MFS_XylE_like"/>
    <property type="match status" value="1"/>
</dbReference>
<dbReference type="STRING" id="652787.SAMN05216490_1001"/>
<evidence type="ECO:0000256" key="10">
    <source>
        <dbReference type="SAM" id="Phobius"/>
    </source>
</evidence>
<evidence type="ECO:0000313" key="13">
    <source>
        <dbReference type="Proteomes" id="UP000199679"/>
    </source>
</evidence>
<dbReference type="InterPro" id="IPR036259">
    <property type="entry name" value="MFS_trans_sf"/>
</dbReference>
<feature type="transmembrane region" description="Helical" evidence="10">
    <location>
        <begin position="343"/>
        <end position="368"/>
    </location>
</feature>
<dbReference type="AlphaFoldDB" id="A0A1H1RHZ0"/>
<evidence type="ECO:0000259" key="11">
    <source>
        <dbReference type="PROSITE" id="PS50850"/>
    </source>
</evidence>
<dbReference type="PROSITE" id="PS00217">
    <property type="entry name" value="SUGAR_TRANSPORT_2"/>
    <property type="match status" value="1"/>
</dbReference>
<dbReference type="OrthoDB" id="9783823at2"/>
<keyword evidence="3 9" id="KW-0813">Transport</keyword>
<dbReference type="GO" id="GO:0005886">
    <property type="term" value="C:plasma membrane"/>
    <property type="evidence" value="ECO:0007669"/>
    <property type="project" value="UniProtKB-SubCell"/>
</dbReference>
<keyword evidence="13" id="KW-1185">Reference proteome</keyword>
<dbReference type="InterPro" id="IPR020846">
    <property type="entry name" value="MFS_dom"/>
</dbReference>
<dbReference type="Pfam" id="PF00083">
    <property type="entry name" value="Sugar_tr"/>
    <property type="match status" value="1"/>
</dbReference>
<protein>
    <submittedName>
        <fullName evidence="12">MFS transporter, SP family, arabinose:H+ symporter</fullName>
    </submittedName>
</protein>
<dbReference type="InterPro" id="IPR047984">
    <property type="entry name" value="XylE-like"/>
</dbReference>
<evidence type="ECO:0000256" key="8">
    <source>
        <dbReference type="ARBA" id="ARBA00023136"/>
    </source>
</evidence>
<feature type="transmembrane region" description="Helical" evidence="10">
    <location>
        <begin position="315"/>
        <end position="337"/>
    </location>
</feature>
<feature type="transmembrane region" description="Helical" evidence="10">
    <location>
        <begin position="168"/>
        <end position="191"/>
    </location>
</feature>
<dbReference type="InterPro" id="IPR050820">
    <property type="entry name" value="MFS_Sugar_Transporter"/>
</dbReference>
<dbReference type="Proteomes" id="UP000199679">
    <property type="component" value="Chromosome I"/>
</dbReference>
<feature type="transmembrane region" description="Helical" evidence="10">
    <location>
        <begin position="286"/>
        <end position="308"/>
    </location>
</feature>
<dbReference type="InterPro" id="IPR003663">
    <property type="entry name" value="Sugar/inositol_transpt"/>
</dbReference>
<feature type="transmembrane region" description="Helical" evidence="10">
    <location>
        <begin position="76"/>
        <end position="95"/>
    </location>
</feature>
<feature type="transmembrane region" description="Helical" evidence="10">
    <location>
        <begin position="380"/>
        <end position="403"/>
    </location>
</feature>
<dbReference type="RefSeq" id="WP_091369919.1">
    <property type="nucleotide sequence ID" value="NZ_LT629740.1"/>
</dbReference>
<evidence type="ECO:0000256" key="3">
    <source>
        <dbReference type="ARBA" id="ARBA00022448"/>
    </source>
</evidence>
<dbReference type="GO" id="GO:1904659">
    <property type="term" value="P:D-glucose transmembrane transport"/>
    <property type="evidence" value="ECO:0007669"/>
    <property type="project" value="TreeGrafter"/>
</dbReference>
<dbReference type="NCBIfam" id="TIGR00879">
    <property type="entry name" value="SP"/>
    <property type="match status" value="1"/>
</dbReference>
<dbReference type="GO" id="GO:0022857">
    <property type="term" value="F:transmembrane transporter activity"/>
    <property type="evidence" value="ECO:0007669"/>
    <property type="project" value="InterPro"/>
</dbReference>
<comment type="similarity">
    <text evidence="2 9">Belongs to the major facilitator superfamily. Sugar transporter (TC 2.A.1.1) family.</text>
</comment>
<evidence type="ECO:0000256" key="2">
    <source>
        <dbReference type="ARBA" id="ARBA00010992"/>
    </source>
</evidence>
<accession>A0A1H1RHZ0</accession>
<feature type="transmembrane region" description="Helical" evidence="10">
    <location>
        <begin position="101"/>
        <end position="122"/>
    </location>
</feature>
<comment type="subcellular location">
    <subcellularLocation>
        <location evidence="1">Cell membrane</location>
        <topology evidence="1">Multi-pass membrane protein</topology>
    </subcellularLocation>
</comment>
<feature type="transmembrane region" description="Helical" evidence="10">
    <location>
        <begin position="249"/>
        <end position="271"/>
    </location>
</feature>
<proteinExistence type="inferred from homology"/>
<evidence type="ECO:0000256" key="9">
    <source>
        <dbReference type="RuleBase" id="RU003346"/>
    </source>
</evidence>
<keyword evidence="7 10" id="KW-1133">Transmembrane helix</keyword>
<evidence type="ECO:0000256" key="5">
    <source>
        <dbReference type="ARBA" id="ARBA00022597"/>
    </source>
</evidence>
<feature type="transmembrane region" description="Helical" evidence="10">
    <location>
        <begin position="409"/>
        <end position="427"/>
    </location>
</feature>
<gene>
    <name evidence="12" type="ORF">SAMN05216490_1001</name>
</gene>
<dbReference type="Gene3D" id="1.20.1250.20">
    <property type="entry name" value="MFS general substrate transporter like domains"/>
    <property type="match status" value="2"/>
</dbReference>
<name>A0A1H1RHZ0_MUCMA</name>
<keyword evidence="4" id="KW-1003">Cell membrane</keyword>
<keyword evidence="8 10" id="KW-0472">Membrane</keyword>
<evidence type="ECO:0000256" key="4">
    <source>
        <dbReference type="ARBA" id="ARBA00022475"/>
    </source>
</evidence>
<dbReference type="PANTHER" id="PTHR48023:SF4">
    <property type="entry name" value="D-XYLOSE-PROTON SYMPORTER-LIKE 2"/>
    <property type="match status" value="1"/>
</dbReference>
<keyword evidence="5" id="KW-0762">Sugar transport</keyword>
<dbReference type="EMBL" id="LT629740">
    <property type="protein sequence ID" value="SDS35318.1"/>
    <property type="molecule type" value="Genomic_DNA"/>
</dbReference>
<dbReference type="SUPFAM" id="SSF103473">
    <property type="entry name" value="MFS general substrate transporter"/>
    <property type="match status" value="1"/>
</dbReference>
<evidence type="ECO:0000256" key="7">
    <source>
        <dbReference type="ARBA" id="ARBA00022989"/>
    </source>
</evidence>
<organism evidence="12 13">
    <name type="scientific">Mucilaginibacter mallensis</name>
    <dbReference type="NCBI Taxonomy" id="652787"/>
    <lineage>
        <taxon>Bacteria</taxon>
        <taxon>Pseudomonadati</taxon>
        <taxon>Bacteroidota</taxon>
        <taxon>Sphingobacteriia</taxon>
        <taxon>Sphingobacteriales</taxon>
        <taxon>Sphingobacteriaceae</taxon>
        <taxon>Mucilaginibacter</taxon>
    </lineage>
</organism>
<keyword evidence="6 10" id="KW-0812">Transmembrane</keyword>
<dbReference type="PROSITE" id="PS00216">
    <property type="entry name" value="SUGAR_TRANSPORT_1"/>
    <property type="match status" value="2"/>
</dbReference>
<evidence type="ECO:0000256" key="6">
    <source>
        <dbReference type="ARBA" id="ARBA00022692"/>
    </source>
</evidence>
<dbReference type="InterPro" id="IPR005828">
    <property type="entry name" value="MFS_sugar_transport-like"/>
</dbReference>
<sequence>MKHSNYVYRCTFVAAIGGLLFGYDTAVIAGAIGFIQQKYQLSPGMMGWIASCALVGCVIGAFVGGIMSDWIGRKKVLIISGILFAISSLGIIIPLDLYYFVFFRLIGGLGIGIASMVVSMYISEIAPAAIRGRLISINQLGIVTGILMIFFVNAYIASLNNELWTIDIGWRYMFGSGIIPSIIFILLLLFVPESPRWLAQKSRWSEAAVILNKLNRPEEAAAELEAIKISVHGETGSFSDLWKPSLRTVTFIGIVLAFFSQITGINAIMYYAPEIFKATGDGVKSALLQTIVIGIVNIVATVVAILYVDKLGRKLMLMIGSAGMAVFLALIGAFFYMDMTKGYWVMLSILGYISFFGISLGPLTFVVIAEIFPTRVRAKAISLAILTLWLSTFAVSLVFPAFLKLLGGAYTFWLFTGFSVFSFLFIWKIVPETKGKTLEEIEQYWSKR</sequence>
<feature type="transmembrane region" description="Helical" evidence="10">
    <location>
        <begin position="45"/>
        <end position="64"/>
    </location>
</feature>
<dbReference type="PANTHER" id="PTHR48023">
    <property type="entry name" value="D-XYLOSE-PROTON SYMPORTER-LIKE 2"/>
    <property type="match status" value="1"/>
</dbReference>
<evidence type="ECO:0000256" key="1">
    <source>
        <dbReference type="ARBA" id="ARBA00004651"/>
    </source>
</evidence>
<dbReference type="PRINTS" id="PR00171">
    <property type="entry name" value="SUGRTRNSPORT"/>
</dbReference>
<dbReference type="InterPro" id="IPR005829">
    <property type="entry name" value="Sugar_transporter_CS"/>
</dbReference>
<feature type="domain" description="Major facilitator superfamily (MFS) profile" evidence="11">
    <location>
        <begin position="10"/>
        <end position="434"/>
    </location>
</feature>
<feature type="transmembrane region" description="Helical" evidence="10">
    <location>
        <begin position="134"/>
        <end position="156"/>
    </location>
</feature>
<dbReference type="PROSITE" id="PS50850">
    <property type="entry name" value="MFS"/>
    <property type="match status" value="1"/>
</dbReference>
<reference evidence="12 13" key="1">
    <citation type="submission" date="2016-10" db="EMBL/GenBank/DDBJ databases">
        <authorList>
            <person name="de Groot N.N."/>
        </authorList>
    </citation>
    <scope>NUCLEOTIDE SEQUENCE [LARGE SCALE GENOMIC DNA]</scope>
    <source>
        <strain evidence="12 13">MP1X4</strain>
    </source>
</reference>